<proteinExistence type="predicted"/>
<sequence length="187" mass="19343">MAGTTRTRKTTAAKTATEATTETITEAAAGTIPEEIAPAAEEPTAAADADESAPAADSTPKAPDAAPLEPPAVQEPPAAPEAPVYATPTEVIPDEENLAEVIIDDATKEPPADVDSVFVPLTPYGSTLVCTVRLVEKTFLGPHRNPVHRLLQPAGAHVSEGVAARIRERLEAQAERLAAQADATTGQ</sequence>
<gene>
    <name evidence="2" type="ORF">ABT276_23450</name>
</gene>
<dbReference type="EMBL" id="JBEPBX010000023">
    <property type="protein sequence ID" value="MER6616271.1"/>
    <property type="molecule type" value="Genomic_DNA"/>
</dbReference>
<organism evidence="2 3">
    <name type="scientific">Streptomyces xantholiticus</name>
    <dbReference type="NCBI Taxonomy" id="68285"/>
    <lineage>
        <taxon>Bacteria</taxon>
        <taxon>Bacillati</taxon>
        <taxon>Actinomycetota</taxon>
        <taxon>Actinomycetes</taxon>
        <taxon>Kitasatosporales</taxon>
        <taxon>Streptomycetaceae</taxon>
        <taxon>Streptomyces</taxon>
    </lineage>
</organism>
<keyword evidence="3" id="KW-1185">Reference proteome</keyword>
<feature type="region of interest" description="Disordered" evidence="1">
    <location>
        <begin position="1"/>
        <end position="88"/>
    </location>
</feature>
<comment type="caution">
    <text evidence="2">The sequence shown here is derived from an EMBL/GenBank/DDBJ whole genome shotgun (WGS) entry which is preliminary data.</text>
</comment>
<feature type="compositionally biased region" description="Pro residues" evidence="1">
    <location>
        <begin position="68"/>
        <end position="80"/>
    </location>
</feature>
<reference evidence="2 3" key="1">
    <citation type="submission" date="2024-06" db="EMBL/GenBank/DDBJ databases">
        <title>The Natural Products Discovery Center: Release of the First 8490 Sequenced Strains for Exploring Actinobacteria Biosynthetic Diversity.</title>
        <authorList>
            <person name="Kalkreuter E."/>
            <person name="Kautsar S.A."/>
            <person name="Yang D."/>
            <person name="Bader C.D."/>
            <person name="Teijaro C.N."/>
            <person name="Fluegel L."/>
            <person name="Davis C.M."/>
            <person name="Simpson J.R."/>
            <person name="Lauterbach L."/>
            <person name="Steele A.D."/>
            <person name="Gui C."/>
            <person name="Meng S."/>
            <person name="Li G."/>
            <person name="Viehrig K."/>
            <person name="Ye F."/>
            <person name="Su P."/>
            <person name="Kiefer A.F."/>
            <person name="Nichols A."/>
            <person name="Cepeda A.J."/>
            <person name="Yan W."/>
            <person name="Fan B."/>
            <person name="Jiang Y."/>
            <person name="Adhikari A."/>
            <person name="Zheng C.-J."/>
            <person name="Schuster L."/>
            <person name="Cowan T.M."/>
            <person name="Smanski M.J."/>
            <person name="Chevrette M.G."/>
            <person name="De Carvalho L.P.S."/>
            <person name="Shen B."/>
        </authorList>
    </citation>
    <scope>NUCLEOTIDE SEQUENCE [LARGE SCALE GENOMIC DNA]</scope>
    <source>
        <strain evidence="2 3">NPDC000837</strain>
    </source>
</reference>
<feature type="compositionally biased region" description="Low complexity" evidence="1">
    <location>
        <begin position="12"/>
        <end position="67"/>
    </location>
</feature>
<feature type="compositionally biased region" description="Basic residues" evidence="1">
    <location>
        <begin position="1"/>
        <end position="11"/>
    </location>
</feature>
<dbReference type="RefSeq" id="WP_351977647.1">
    <property type="nucleotide sequence ID" value="NZ_JBEPBX010000023.1"/>
</dbReference>
<evidence type="ECO:0000313" key="2">
    <source>
        <dbReference type="EMBL" id="MER6616271.1"/>
    </source>
</evidence>
<accession>A0ABV1V155</accession>
<name>A0ABV1V155_9ACTN</name>
<protein>
    <submittedName>
        <fullName evidence="2">Uncharacterized protein</fullName>
    </submittedName>
</protein>
<evidence type="ECO:0000313" key="3">
    <source>
        <dbReference type="Proteomes" id="UP001445472"/>
    </source>
</evidence>
<dbReference type="Proteomes" id="UP001445472">
    <property type="component" value="Unassembled WGS sequence"/>
</dbReference>
<evidence type="ECO:0000256" key="1">
    <source>
        <dbReference type="SAM" id="MobiDB-lite"/>
    </source>
</evidence>